<feature type="domain" description="BioF2-like acetyltransferase" evidence="1">
    <location>
        <begin position="184"/>
        <end position="320"/>
    </location>
</feature>
<dbReference type="OrthoDB" id="3034222at2"/>
<dbReference type="InterPro" id="IPR038740">
    <property type="entry name" value="BioF2-like_GNAT_dom"/>
</dbReference>
<comment type="caution">
    <text evidence="2">The sequence shown here is derived from an EMBL/GenBank/DDBJ whole genome shotgun (WGS) entry which is preliminary data.</text>
</comment>
<keyword evidence="3" id="KW-1185">Reference proteome</keyword>
<dbReference type="Gene3D" id="3.40.630.30">
    <property type="match status" value="1"/>
</dbReference>
<dbReference type="Pfam" id="PF13480">
    <property type="entry name" value="Acetyltransf_6"/>
    <property type="match status" value="1"/>
</dbReference>
<proteinExistence type="predicted"/>
<evidence type="ECO:0000313" key="3">
    <source>
        <dbReference type="Proteomes" id="UP000218677"/>
    </source>
</evidence>
<dbReference type="EMBL" id="NWUX01000009">
    <property type="protein sequence ID" value="PCF95490.1"/>
    <property type="molecule type" value="Genomic_DNA"/>
</dbReference>
<accession>A0A2A4HL42</accession>
<gene>
    <name evidence="2" type="ORF">CPA45_12060</name>
</gene>
<sequence length="374" mass="42811">MKRVEQVVRSGFPSRTEDIAEAAVLIDIRDSIATIDRTSWNQLCHPHQFCSYEYMAALEASGLECQYLYALAISNGEMVGAAVATIWRIHLPYKASLRVTTMGTPVNTGLPLMLAATPNSTSLRYRLVAALEQASMKHGVRLFVGRDFPAPDYLQKLPLDKLYNCAHLELTWADFGQYLMQHPKRKRLRRDMRTLEKAGYTVDVREGQALSLDEAQRLHALWLQLYQKHRSPDQIMVPQDFFLHMGQLKHAVWLLLRKDGRIDAFDLCFTLGDHLESTYCGVDLQATGRLPIHRVMGYQIVRHAISKGMRSINFGISNEQGKIEMGCRLEACYTWVQANPKWLGWLLRSFLQRFVLKNDQDKLTAESLPEQDRS</sequence>
<protein>
    <recommendedName>
        <fullName evidence="1">BioF2-like acetyltransferase domain-containing protein</fullName>
    </recommendedName>
</protein>
<dbReference type="RefSeq" id="WP_096651790.1">
    <property type="nucleotide sequence ID" value="NZ_NWUX01000009.1"/>
</dbReference>
<organism evidence="2 3">
    <name type="scientific">Vreelandella nigrificans</name>
    <dbReference type="NCBI Taxonomy" id="2042704"/>
    <lineage>
        <taxon>Bacteria</taxon>
        <taxon>Pseudomonadati</taxon>
        <taxon>Pseudomonadota</taxon>
        <taxon>Gammaproteobacteria</taxon>
        <taxon>Oceanospirillales</taxon>
        <taxon>Halomonadaceae</taxon>
        <taxon>Vreelandella</taxon>
    </lineage>
</organism>
<dbReference type="Proteomes" id="UP000218677">
    <property type="component" value="Unassembled WGS sequence"/>
</dbReference>
<name>A0A2A4HL42_9GAMM</name>
<dbReference type="AlphaFoldDB" id="A0A2A4HL42"/>
<evidence type="ECO:0000313" key="2">
    <source>
        <dbReference type="EMBL" id="PCF95490.1"/>
    </source>
</evidence>
<reference evidence="3" key="1">
    <citation type="submission" date="2017-09" db="EMBL/GenBank/DDBJ databases">
        <authorList>
            <person name="Cho G.-S."/>
            <person name="Oguntoyinbo F.A."/>
            <person name="Cnockaert M."/>
            <person name="Kabisch J."/>
            <person name="Neve H."/>
            <person name="Bockelmann W."/>
            <person name="Wenning M."/>
            <person name="Franz C.M."/>
            <person name="Vandamme P."/>
        </authorList>
    </citation>
    <scope>NUCLEOTIDE SEQUENCE [LARGE SCALE GENOMIC DNA]</scope>
    <source>
        <strain evidence="3">MBT G8648</strain>
    </source>
</reference>
<dbReference type="SUPFAM" id="SSF55729">
    <property type="entry name" value="Acyl-CoA N-acyltransferases (Nat)"/>
    <property type="match status" value="1"/>
</dbReference>
<evidence type="ECO:0000259" key="1">
    <source>
        <dbReference type="Pfam" id="PF13480"/>
    </source>
</evidence>
<dbReference type="InterPro" id="IPR016181">
    <property type="entry name" value="Acyl_CoA_acyltransferase"/>
</dbReference>